<keyword evidence="1" id="KW-0472">Membrane</keyword>
<evidence type="ECO:0000313" key="3">
    <source>
        <dbReference type="Proteomes" id="UP000004565"/>
    </source>
</evidence>
<dbReference type="RefSeq" id="WP_005909868.1">
    <property type="nucleotide sequence ID" value="NZ_AKCE01000001.1"/>
</dbReference>
<dbReference type="Proteomes" id="UP000004565">
    <property type="component" value="Unassembled WGS sequence"/>
</dbReference>
<evidence type="ECO:0000256" key="1">
    <source>
        <dbReference type="SAM" id="Phobius"/>
    </source>
</evidence>
<gene>
    <name evidence="2" type="ORF">HMPREF9942_01125</name>
</gene>
<feature type="transmembrane region" description="Helical" evidence="1">
    <location>
        <begin position="31"/>
        <end position="49"/>
    </location>
</feature>
<proteinExistence type="predicted"/>
<keyword evidence="1" id="KW-1133">Transmembrane helix</keyword>
<reference evidence="2 3" key="1">
    <citation type="submission" date="2011-12" db="EMBL/GenBank/DDBJ databases">
        <title>The Genome Sequence of Fusobacterium nucleatum subsp. animalis OT 420.</title>
        <authorList>
            <consortium name="The Broad Institute Genome Sequencing Platform"/>
            <person name="Earl A."/>
            <person name="Ward D."/>
            <person name="Feldgarden M."/>
            <person name="Gevers D."/>
            <person name="Izard J."/>
            <person name="Blanton J.M."/>
            <person name="Mathney J."/>
            <person name="Tanner A.C."/>
            <person name="Dewhirst F.E."/>
            <person name="Young S.K."/>
            <person name="Zeng Q."/>
            <person name="Gargeya S."/>
            <person name="Fitzgerald M."/>
            <person name="Haas B."/>
            <person name="Abouelleil A."/>
            <person name="Alvarado L."/>
            <person name="Arachchi H.M."/>
            <person name="Berlin A."/>
            <person name="Chapman S.B."/>
            <person name="Gearin G."/>
            <person name="Goldberg J."/>
            <person name="Griggs A."/>
            <person name="Gujja S."/>
            <person name="Hansen M."/>
            <person name="Heiman D."/>
            <person name="Howarth C."/>
            <person name="Larimer J."/>
            <person name="Lui A."/>
            <person name="MacDonald P.J.P."/>
            <person name="McCowen C."/>
            <person name="Montmayeur A."/>
            <person name="Murphy C."/>
            <person name="Neiman D."/>
            <person name="Pearson M."/>
            <person name="Priest M."/>
            <person name="Roberts A."/>
            <person name="Saif S."/>
            <person name="Shea T."/>
            <person name="Sisk P."/>
            <person name="Stolte C."/>
            <person name="Sykes S."/>
            <person name="Wortman J."/>
            <person name="Nusbaum C."/>
            <person name="Birren B."/>
        </authorList>
    </citation>
    <scope>NUCLEOTIDE SEQUENCE [LARGE SCALE GENOMIC DNA]</scope>
    <source>
        <strain evidence="3">F0419</strain>
    </source>
</reference>
<evidence type="ECO:0000313" key="2">
    <source>
        <dbReference type="EMBL" id="EHO77937.1"/>
    </source>
</evidence>
<accession>H1HF74</accession>
<name>H1HF74_9FUSO</name>
<organism evidence="2 3">
    <name type="scientific">Fusobacterium animalis F0419</name>
    <dbReference type="NCBI Taxonomy" id="999414"/>
    <lineage>
        <taxon>Bacteria</taxon>
        <taxon>Fusobacteriati</taxon>
        <taxon>Fusobacteriota</taxon>
        <taxon>Fusobacteriia</taxon>
        <taxon>Fusobacteriales</taxon>
        <taxon>Fusobacteriaceae</taxon>
        <taxon>Fusobacterium</taxon>
    </lineage>
</organism>
<feature type="transmembrane region" description="Helical" evidence="1">
    <location>
        <begin position="5"/>
        <end position="25"/>
    </location>
</feature>
<protein>
    <submittedName>
        <fullName evidence="2">Uncharacterized protein</fullName>
    </submittedName>
</protein>
<keyword evidence="1" id="KW-0812">Transmembrane</keyword>
<dbReference type="HOGENOM" id="CLU_3099155_0_0_0"/>
<dbReference type="EMBL" id="AGEH01000012">
    <property type="protein sequence ID" value="EHO77937.1"/>
    <property type="molecule type" value="Genomic_DNA"/>
</dbReference>
<sequence length="51" mass="6092">MNKKFLKYISFLLFFIIIGGLLYFIKIQIVSETVLIWLIGIVGIEYIFYKK</sequence>
<dbReference type="AlphaFoldDB" id="H1HF74"/>
<dbReference type="PATRIC" id="fig|999414.3.peg.1122"/>
<comment type="caution">
    <text evidence="2">The sequence shown here is derived from an EMBL/GenBank/DDBJ whole genome shotgun (WGS) entry which is preliminary data.</text>
</comment>